<organism evidence="8 9">
    <name type="scientific">Streptococcus gordonii</name>
    <dbReference type="NCBI Taxonomy" id="1302"/>
    <lineage>
        <taxon>Bacteria</taxon>
        <taxon>Bacillati</taxon>
        <taxon>Bacillota</taxon>
        <taxon>Bacilli</taxon>
        <taxon>Lactobacillales</taxon>
        <taxon>Streptococcaceae</taxon>
        <taxon>Streptococcus</taxon>
    </lineage>
</organism>
<keyword evidence="2" id="KW-1003">Cell membrane</keyword>
<evidence type="ECO:0000256" key="4">
    <source>
        <dbReference type="ARBA" id="ARBA00022989"/>
    </source>
</evidence>
<comment type="subcellular location">
    <subcellularLocation>
        <location evidence="1">Cell membrane</location>
        <topology evidence="1">Multi-pass membrane protein</topology>
    </subcellularLocation>
</comment>
<comment type="caution">
    <text evidence="8">The sequence shown here is derived from an EMBL/GenBank/DDBJ whole genome shotgun (WGS) entry which is preliminary data.</text>
</comment>
<protein>
    <submittedName>
        <fullName evidence="8">RDD family protein</fullName>
    </submittedName>
</protein>
<evidence type="ECO:0000256" key="2">
    <source>
        <dbReference type="ARBA" id="ARBA00022475"/>
    </source>
</evidence>
<accession>A0AB34S8Z9</accession>
<feature type="transmembrane region" description="Helical" evidence="6">
    <location>
        <begin position="65"/>
        <end position="87"/>
    </location>
</feature>
<gene>
    <name evidence="8" type="ORF">TZ88_01644</name>
</gene>
<evidence type="ECO:0000313" key="9">
    <source>
        <dbReference type="Proteomes" id="UP000033375"/>
    </source>
</evidence>
<dbReference type="GO" id="GO:0005886">
    <property type="term" value="C:plasma membrane"/>
    <property type="evidence" value="ECO:0007669"/>
    <property type="project" value="UniProtKB-SubCell"/>
</dbReference>
<evidence type="ECO:0000256" key="1">
    <source>
        <dbReference type="ARBA" id="ARBA00004651"/>
    </source>
</evidence>
<dbReference type="PANTHER" id="PTHR36115:SF9">
    <property type="entry name" value="LMO1584 PROTEIN"/>
    <property type="match status" value="1"/>
</dbReference>
<dbReference type="PANTHER" id="PTHR36115">
    <property type="entry name" value="PROLINE-RICH ANTIGEN HOMOLOG-RELATED"/>
    <property type="match status" value="1"/>
</dbReference>
<sequence>MGNINKIGQNQLPTLSTNGMTKRFVAYLLDWYLGAMLTSLPIGIVSQKIYGNMLHQNLLTFQRPYGLICGVLGFICALLYYIVVPLGKNKGQTLGKRMMKLKIVKENGQDVDIKTMLLRQLVGIILVEGSLYTATAILHQIVQLSTGFRIVVPLMIFGLVIGIASALLVAFHPKHSAFHDLIAKTKVVEV</sequence>
<reference evidence="8 9" key="1">
    <citation type="submission" date="2015-02" db="EMBL/GenBank/DDBJ databases">
        <title>Evolution of amylase-binding proteins of oral streptococcal species.</title>
        <authorList>
            <person name="Haase E.M."/>
        </authorList>
    </citation>
    <scope>NUCLEOTIDE SEQUENCE [LARGE SCALE GENOMIC DNA]</scope>
    <source>
        <strain evidence="9">UB10712</strain>
    </source>
</reference>
<feature type="transmembrane region" description="Helical" evidence="6">
    <location>
        <begin position="24"/>
        <end position="45"/>
    </location>
</feature>
<dbReference type="RefSeq" id="WP_012130704.1">
    <property type="nucleotide sequence ID" value="NZ_CABEIB010000003.1"/>
</dbReference>
<dbReference type="EMBL" id="JYGN01000007">
    <property type="protein sequence ID" value="KJQ63118.1"/>
    <property type="molecule type" value="Genomic_DNA"/>
</dbReference>
<feature type="transmembrane region" description="Helical" evidence="6">
    <location>
        <begin position="148"/>
        <end position="171"/>
    </location>
</feature>
<dbReference type="AlphaFoldDB" id="A0AB34S8Z9"/>
<feature type="domain" description="RDD" evidence="7">
    <location>
        <begin position="19"/>
        <end position="184"/>
    </location>
</feature>
<keyword evidence="5 6" id="KW-0472">Membrane</keyword>
<dbReference type="InterPro" id="IPR010432">
    <property type="entry name" value="RDD"/>
</dbReference>
<evidence type="ECO:0000256" key="6">
    <source>
        <dbReference type="SAM" id="Phobius"/>
    </source>
</evidence>
<dbReference type="Pfam" id="PF06271">
    <property type="entry name" value="RDD"/>
    <property type="match status" value="1"/>
</dbReference>
<evidence type="ECO:0000256" key="5">
    <source>
        <dbReference type="ARBA" id="ARBA00023136"/>
    </source>
</evidence>
<feature type="transmembrane region" description="Helical" evidence="6">
    <location>
        <begin position="121"/>
        <end position="142"/>
    </location>
</feature>
<dbReference type="InterPro" id="IPR051791">
    <property type="entry name" value="Pra-immunoreactive"/>
</dbReference>
<proteinExistence type="predicted"/>
<evidence type="ECO:0000256" key="3">
    <source>
        <dbReference type="ARBA" id="ARBA00022692"/>
    </source>
</evidence>
<name>A0AB34S8Z9_STRGN</name>
<evidence type="ECO:0000313" key="8">
    <source>
        <dbReference type="EMBL" id="KJQ63118.1"/>
    </source>
</evidence>
<evidence type="ECO:0000259" key="7">
    <source>
        <dbReference type="Pfam" id="PF06271"/>
    </source>
</evidence>
<keyword evidence="3 6" id="KW-0812">Transmembrane</keyword>
<keyword evidence="4 6" id="KW-1133">Transmembrane helix</keyword>
<dbReference type="Proteomes" id="UP000033375">
    <property type="component" value="Unassembled WGS sequence"/>
</dbReference>